<dbReference type="GO" id="GO:0006313">
    <property type="term" value="P:DNA transposition"/>
    <property type="evidence" value="ECO:0007669"/>
    <property type="project" value="InterPro"/>
</dbReference>
<dbReference type="GO" id="GO:0004803">
    <property type="term" value="F:transposase activity"/>
    <property type="evidence" value="ECO:0007669"/>
    <property type="project" value="InterPro"/>
</dbReference>
<sequence>MTGTTILAIDLGKYKCVSCTYDKVTAAAEFRTTTTSRAEVERLIRGTSPSVVVIEACTLAGWVADLCGELGVPVKVANTAAEAWKYKHTKRKTDRDDALRLAQLEALGQLPTVVVPQKRVREWRALIAHRQALVTQRVAAQNRIRAVLVGQGLPAPRGARAWTAAGLAGIAEHARPLAECGADDLWRGMLDLALTAYRQADELVAVAEAKLDAIGQADARVRLLDTVPGLGPRTAEAVVAHLDDPTRFRNGRQVGAYGGLVPRQFQSGEDDRRGRITKRGPAVLRKLLVQCAWCMLRYNRWARAVFDRLSRGKARRKQAVVALARRVLVRCWAMLRDNQPWRADPDPAPAATAA</sequence>
<dbReference type="OrthoDB" id="273556at2"/>
<name>A0A517XKW5_9BACT</name>
<organism evidence="3 4">
    <name type="scientific">Urbifossiella limnaea</name>
    <dbReference type="NCBI Taxonomy" id="2528023"/>
    <lineage>
        <taxon>Bacteria</taxon>
        <taxon>Pseudomonadati</taxon>
        <taxon>Planctomycetota</taxon>
        <taxon>Planctomycetia</taxon>
        <taxon>Gemmatales</taxon>
        <taxon>Gemmataceae</taxon>
        <taxon>Urbifossiella</taxon>
    </lineage>
</organism>
<dbReference type="AlphaFoldDB" id="A0A517XKW5"/>
<protein>
    <submittedName>
        <fullName evidence="3">Transposase IS116/IS110/IS902 family protein</fullName>
    </submittedName>
</protein>
<dbReference type="EMBL" id="CP036273">
    <property type="protein sequence ID" value="QDU18155.1"/>
    <property type="molecule type" value="Genomic_DNA"/>
</dbReference>
<dbReference type="Pfam" id="PF02371">
    <property type="entry name" value="Transposase_20"/>
    <property type="match status" value="1"/>
</dbReference>
<evidence type="ECO:0000313" key="3">
    <source>
        <dbReference type="EMBL" id="QDU18155.1"/>
    </source>
</evidence>
<keyword evidence="4" id="KW-1185">Reference proteome</keyword>
<feature type="domain" description="Transposase IS110-like N-terminal" evidence="1">
    <location>
        <begin position="8"/>
        <end position="149"/>
    </location>
</feature>
<gene>
    <name evidence="3" type="ORF">ETAA1_00380</name>
</gene>
<dbReference type="InterPro" id="IPR047650">
    <property type="entry name" value="Transpos_IS110"/>
</dbReference>
<dbReference type="Proteomes" id="UP000319576">
    <property type="component" value="Chromosome"/>
</dbReference>
<evidence type="ECO:0000259" key="2">
    <source>
        <dbReference type="Pfam" id="PF02371"/>
    </source>
</evidence>
<dbReference type="InterPro" id="IPR002525">
    <property type="entry name" value="Transp_IS110-like_N"/>
</dbReference>
<dbReference type="KEGG" id="uli:ETAA1_00380"/>
<dbReference type="Pfam" id="PF01548">
    <property type="entry name" value="DEDD_Tnp_IS110"/>
    <property type="match status" value="1"/>
</dbReference>
<evidence type="ECO:0000313" key="4">
    <source>
        <dbReference type="Proteomes" id="UP000319576"/>
    </source>
</evidence>
<dbReference type="RefSeq" id="WP_145233235.1">
    <property type="nucleotide sequence ID" value="NZ_CP036273.1"/>
</dbReference>
<dbReference type="GO" id="GO:0003677">
    <property type="term" value="F:DNA binding"/>
    <property type="evidence" value="ECO:0007669"/>
    <property type="project" value="InterPro"/>
</dbReference>
<proteinExistence type="predicted"/>
<reference evidence="3 4" key="1">
    <citation type="submission" date="2019-02" db="EMBL/GenBank/DDBJ databases">
        <title>Deep-cultivation of Planctomycetes and their phenomic and genomic characterization uncovers novel biology.</title>
        <authorList>
            <person name="Wiegand S."/>
            <person name="Jogler M."/>
            <person name="Boedeker C."/>
            <person name="Pinto D."/>
            <person name="Vollmers J."/>
            <person name="Rivas-Marin E."/>
            <person name="Kohn T."/>
            <person name="Peeters S.H."/>
            <person name="Heuer A."/>
            <person name="Rast P."/>
            <person name="Oberbeckmann S."/>
            <person name="Bunk B."/>
            <person name="Jeske O."/>
            <person name="Meyerdierks A."/>
            <person name="Storesund J.E."/>
            <person name="Kallscheuer N."/>
            <person name="Luecker S."/>
            <person name="Lage O.M."/>
            <person name="Pohl T."/>
            <person name="Merkel B.J."/>
            <person name="Hornburger P."/>
            <person name="Mueller R.-W."/>
            <person name="Bruemmer F."/>
            <person name="Labrenz M."/>
            <person name="Spormann A.M."/>
            <person name="Op den Camp H."/>
            <person name="Overmann J."/>
            <person name="Amann R."/>
            <person name="Jetten M.S.M."/>
            <person name="Mascher T."/>
            <person name="Medema M.H."/>
            <person name="Devos D.P."/>
            <person name="Kaster A.-K."/>
            <person name="Ovreas L."/>
            <person name="Rohde M."/>
            <person name="Galperin M.Y."/>
            <person name="Jogler C."/>
        </authorList>
    </citation>
    <scope>NUCLEOTIDE SEQUENCE [LARGE SCALE GENOMIC DNA]</scope>
    <source>
        <strain evidence="3 4">ETA_A1</strain>
    </source>
</reference>
<accession>A0A517XKW5</accession>
<dbReference type="PANTHER" id="PTHR33055:SF3">
    <property type="entry name" value="PUTATIVE TRANSPOSASE FOR IS117-RELATED"/>
    <property type="match status" value="1"/>
</dbReference>
<feature type="domain" description="Transposase IS116/IS110/IS902 C-terminal" evidence="2">
    <location>
        <begin position="222"/>
        <end position="305"/>
    </location>
</feature>
<dbReference type="PANTHER" id="PTHR33055">
    <property type="entry name" value="TRANSPOSASE FOR INSERTION SEQUENCE ELEMENT IS1111A"/>
    <property type="match status" value="1"/>
</dbReference>
<evidence type="ECO:0000259" key="1">
    <source>
        <dbReference type="Pfam" id="PF01548"/>
    </source>
</evidence>
<dbReference type="NCBIfam" id="NF033542">
    <property type="entry name" value="transpos_IS110"/>
    <property type="match status" value="1"/>
</dbReference>
<dbReference type="InterPro" id="IPR003346">
    <property type="entry name" value="Transposase_20"/>
</dbReference>